<dbReference type="InterPro" id="IPR015940">
    <property type="entry name" value="UBA"/>
</dbReference>
<evidence type="ECO:0000259" key="10">
    <source>
        <dbReference type="PROSITE" id="PS50102"/>
    </source>
</evidence>
<evidence type="ECO:0000256" key="2">
    <source>
        <dbReference type="ARBA" id="ARBA00022679"/>
    </source>
</evidence>
<dbReference type="PROSITE" id="PS50102">
    <property type="entry name" value="RRM"/>
    <property type="match status" value="4"/>
</dbReference>
<dbReference type="InterPro" id="IPR035979">
    <property type="entry name" value="RBD_domain_sf"/>
</dbReference>
<dbReference type="SMART" id="SM00220">
    <property type="entry name" value="S_TKc"/>
    <property type="match status" value="1"/>
</dbReference>
<evidence type="ECO:0000256" key="3">
    <source>
        <dbReference type="ARBA" id="ARBA00022741"/>
    </source>
</evidence>
<dbReference type="Gene3D" id="3.30.70.330">
    <property type="match status" value="4"/>
</dbReference>
<dbReference type="Pfam" id="PF00076">
    <property type="entry name" value="RRM_1"/>
    <property type="match status" value="4"/>
</dbReference>
<feature type="region of interest" description="Disordered" evidence="7">
    <location>
        <begin position="547"/>
        <end position="567"/>
    </location>
</feature>
<dbReference type="PANTHER" id="PTHR24346:SF82">
    <property type="entry name" value="KP78A-RELATED"/>
    <property type="match status" value="1"/>
</dbReference>
<keyword evidence="4 11" id="KW-0418">Kinase</keyword>
<feature type="domain" description="RRM" evidence="10">
    <location>
        <begin position="740"/>
        <end position="819"/>
    </location>
</feature>
<feature type="domain" description="UBA" evidence="9">
    <location>
        <begin position="290"/>
        <end position="330"/>
    </location>
</feature>
<feature type="domain" description="RRM" evidence="10">
    <location>
        <begin position="562"/>
        <end position="642"/>
    </location>
</feature>
<feature type="domain" description="Protein kinase" evidence="8">
    <location>
        <begin position="13"/>
        <end position="266"/>
    </location>
</feature>
<dbReference type="Gene3D" id="1.10.510.10">
    <property type="entry name" value="Transferase(Phosphotransferase) domain 1"/>
    <property type="match status" value="1"/>
</dbReference>
<dbReference type="SUPFAM" id="SSF56112">
    <property type="entry name" value="Protein kinase-like (PK-like)"/>
    <property type="match status" value="1"/>
</dbReference>
<protein>
    <submittedName>
        <fullName evidence="11">Protein kinase</fullName>
    </submittedName>
</protein>
<keyword evidence="3" id="KW-0547">Nucleotide-binding</keyword>
<evidence type="ECO:0000256" key="1">
    <source>
        <dbReference type="ARBA" id="ARBA00022527"/>
    </source>
</evidence>
<feature type="compositionally biased region" description="Basic and acidic residues" evidence="7">
    <location>
        <begin position="1133"/>
        <end position="1144"/>
    </location>
</feature>
<keyword evidence="2" id="KW-0808">Transferase</keyword>
<dbReference type="InterPro" id="IPR008271">
    <property type="entry name" value="Ser/Thr_kinase_AS"/>
</dbReference>
<feature type="compositionally biased region" description="Low complexity" evidence="7">
    <location>
        <begin position="1098"/>
        <end position="1120"/>
    </location>
</feature>
<organism evidence="11 12">
    <name type="scientific">Anaeramoeba flamelloides</name>
    <dbReference type="NCBI Taxonomy" id="1746091"/>
    <lineage>
        <taxon>Eukaryota</taxon>
        <taxon>Metamonada</taxon>
        <taxon>Anaeramoebidae</taxon>
        <taxon>Anaeramoeba</taxon>
    </lineage>
</organism>
<keyword evidence="6" id="KW-0694">RNA-binding</keyword>
<evidence type="ECO:0000259" key="8">
    <source>
        <dbReference type="PROSITE" id="PS50011"/>
    </source>
</evidence>
<dbReference type="SMART" id="SM00361">
    <property type="entry name" value="RRM_1"/>
    <property type="match status" value="2"/>
</dbReference>
<dbReference type="CDD" id="cd14003">
    <property type="entry name" value="STKc_AMPK-like"/>
    <property type="match status" value="1"/>
</dbReference>
<dbReference type="PROSITE" id="PS50011">
    <property type="entry name" value="PROTEIN_KINASE_DOM"/>
    <property type="match status" value="1"/>
</dbReference>
<dbReference type="PROSITE" id="PS00108">
    <property type="entry name" value="PROTEIN_KINASE_ST"/>
    <property type="match status" value="1"/>
</dbReference>
<dbReference type="SUPFAM" id="SSF54928">
    <property type="entry name" value="RNA-binding domain, RBD"/>
    <property type="match status" value="3"/>
</dbReference>
<dbReference type="PANTHER" id="PTHR24346">
    <property type="entry name" value="MAP/MICROTUBULE AFFINITY-REGULATING KINASE"/>
    <property type="match status" value="1"/>
</dbReference>
<evidence type="ECO:0000313" key="12">
    <source>
        <dbReference type="Proteomes" id="UP001150062"/>
    </source>
</evidence>
<feature type="domain" description="RRM" evidence="10">
    <location>
        <begin position="652"/>
        <end position="724"/>
    </location>
</feature>
<evidence type="ECO:0000256" key="5">
    <source>
        <dbReference type="ARBA" id="ARBA00022840"/>
    </source>
</evidence>
<dbReference type="PROSITE" id="PS50030">
    <property type="entry name" value="UBA"/>
    <property type="match status" value="1"/>
</dbReference>
<keyword evidence="12" id="KW-1185">Reference proteome</keyword>
<dbReference type="InterPro" id="IPR012677">
    <property type="entry name" value="Nucleotide-bd_a/b_plait_sf"/>
</dbReference>
<feature type="region of interest" description="Disordered" evidence="7">
    <location>
        <begin position="1045"/>
        <end position="1144"/>
    </location>
</feature>
<dbReference type="InterPro" id="IPR011009">
    <property type="entry name" value="Kinase-like_dom_sf"/>
</dbReference>
<evidence type="ECO:0000256" key="4">
    <source>
        <dbReference type="ARBA" id="ARBA00022777"/>
    </source>
</evidence>
<keyword evidence="5" id="KW-0067">ATP-binding</keyword>
<feature type="compositionally biased region" description="Low complexity" evidence="7">
    <location>
        <begin position="423"/>
        <end position="434"/>
    </location>
</feature>
<feature type="region of interest" description="Disordered" evidence="7">
    <location>
        <begin position="423"/>
        <end position="461"/>
    </location>
</feature>
<accession>A0ABQ8XWD6</accession>
<keyword evidence="1" id="KW-0723">Serine/threonine-protein kinase</keyword>
<proteinExistence type="predicted"/>
<evidence type="ECO:0000256" key="7">
    <source>
        <dbReference type="SAM" id="MobiDB-lite"/>
    </source>
</evidence>
<name>A0ABQ8XWD6_9EUKA</name>
<feature type="compositionally biased region" description="Low complexity" evidence="7">
    <location>
        <begin position="558"/>
        <end position="567"/>
    </location>
</feature>
<feature type="compositionally biased region" description="Polar residues" evidence="7">
    <location>
        <begin position="1072"/>
        <end position="1085"/>
    </location>
</feature>
<dbReference type="InterPro" id="IPR003954">
    <property type="entry name" value="RRM_euk-type"/>
</dbReference>
<dbReference type="Proteomes" id="UP001150062">
    <property type="component" value="Unassembled WGS sequence"/>
</dbReference>
<dbReference type="Pfam" id="PF00069">
    <property type="entry name" value="Pkinase"/>
    <property type="match status" value="1"/>
</dbReference>
<dbReference type="InterPro" id="IPR000719">
    <property type="entry name" value="Prot_kinase_dom"/>
</dbReference>
<evidence type="ECO:0000256" key="6">
    <source>
        <dbReference type="PROSITE-ProRule" id="PRU00176"/>
    </source>
</evidence>
<reference evidence="11" key="1">
    <citation type="submission" date="2022-08" db="EMBL/GenBank/DDBJ databases">
        <title>Novel sulfate-reducing endosymbionts in the free-living metamonad Anaeramoeba.</title>
        <authorList>
            <person name="Jerlstrom-Hultqvist J."/>
            <person name="Cepicka I."/>
            <person name="Gallot-Lavallee L."/>
            <person name="Salas-Leiva D."/>
            <person name="Curtis B.A."/>
            <person name="Zahonova K."/>
            <person name="Pipaliya S."/>
            <person name="Dacks J."/>
            <person name="Roger A.J."/>
        </authorList>
    </citation>
    <scope>NUCLEOTIDE SEQUENCE</scope>
    <source>
        <strain evidence="11">Schooner1</strain>
    </source>
</reference>
<dbReference type="EMBL" id="JAOAOG010000242">
    <property type="protein sequence ID" value="KAJ6236933.1"/>
    <property type="molecule type" value="Genomic_DNA"/>
</dbReference>
<dbReference type="InterPro" id="IPR000504">
    <property type="entry name" value="RRM_dom"/>
</dbReference>
<gene>
    <name evidence="11" type="ORF">M0813_27678</name>
</gene>
<dbReference type="GO" id="GO:0016301">
    <property type="term" value="F:kinase activity"/>
    <property type="evidence" value="ECO:0007669"/>
    <property type="project" value="UniProtKB-KW"/>
</dbReference>
<sequence length="1144" mass="133717">MTSTTYHKTIGNYEFSKIIGETRLGKVRIGKHKLTNRKVVIKILEKKKVKLENGGIERLQREMKILSLVEHPNIVRLLEILQDQNSWYIITEYLEHGELFDFIVAHEKLNESTTRRFFSEIISGIEYCHNLGIVHRDLKPENLLLDQNHRVKIIDFGFSNFSLPDQLLETQCGSPHYIAPEVILGKGYDGVKCDIWACGVILYVLLIGCLPFKNENPKLLMKKILSGKFDVPNFISEEAKDLLNKMLEVNPNERITLEGIQQHPWFTNQESNYNYDNQKVDDLFEHKYQPTNFQVLEDMEEVGFDTTQVMKDLKRGNRNSNTATYFLFSKEVSRQEKRLNDFELDLVYDSEDEELFQMLTPKIMRLSVNNENKVLKQRDFKKQSRRSVFTENGGRNRQIKRINKFDQNSTRNSNNLWNMINNVNNSENDDNNNNKYDDNNQIAIEGNSDPNDNAIDKNNKDNNNKLITKIGTKKNNKLSFQNKLKMKNFLKKTKFWKKNLPFTEKSTIKNKQPNVNIVDESTNINLLKSPRKIRRRRRMLMKNCKNTNKQMKSSPLSNNNNNNINIINKNNNIRRKPRAATTEEMVVSKVLSQLICRNHLTGQSNGYGYVNFSSQEMALQALDKINYTKILGRECRLMWSNKDRSSRQSAVGNIFISNLDESIDSRILYQTFKQFGEIYSCKVSTNNEGVSNGYGYVHFAEEKDALKAIQTVNGRIIKGRTVTVTKFVYRKKGSKEDNYTNLYIKNFPKTYKEEDLVELFSPYGKILSQRIMIDFNTKESKGFGFLNFEEHESAVKACNELHKKKEFDGKLLYAKRALSRIERAKKLKERYEKRYREKYFRKNLYVKPLESNVNEEKLIELFKEFGEITSARVMTDPRTGLSRGFGFVCFNTREEALKALETMNQRRDQRTSNYYVAYAERKEERQRNQILKFQRYNFSRMPTQMMYGGMPNRHQGNFGEVPPQWMLQKYQMNRGGGEFSRLKPQYQQPFPNQNRMPFRSGYPIANKSGQFGRMHPSMVNTPFNMEGGDLRSRPRVWSQMQSRGIHTGPRYGRMPQQVPQMSGKPNEGGIMSHNSYMMRSNIQNQDKMKRKDNRNVGTTSQSQPNTNINQQNTTQTNTINKESTTGNLNNNEKLNKQKEEITNN</sequence>
<comment type="caution">
    <text evidence="11">The sequence shown here is derived from an EMBL/GenBank/DDBJ whole genome shotgun (WGS) entry which is preliminary data.</text>
</comment>
<feature type="compositionally biased region" description="Polar residues" evidence="7">
    <location>
        <begin position="547"/>
        <end position="557"/>
    </location>
</feature>
<feature type="domain" description="RRM" evidence="10">
    <location>
        <begin position="842"/>
        <end position="921"/>
    </location>
</feature>
<evidence type="ECO:0000313" key="11">
    <source>
        <dbReference type="EMBL" id="KAJ6236933.1"/>
    </source>
</evidence>
<dbReference type="SMART" id="SM00360">
    <property type="entry name" value="RRM"/>
    <property type="match status" value="4"/>
</dbReference>
<evidence type="ECO:0000259" key="9">
    <source>
        <dbReference type="PROSITE" id="PS50030"/>
    </source>
</evidence>